<sequence>MCQILKTQVRVLLSSVHQIINKLPATKQDLNKLQMQELIKKYNPNSKDDLLKLQKDLQYKINFFKLAYPNIINQVEQQNQEQSSDKEISNKEADKMLHNSEIENLIEQTDEEKNQKIGAGTYIMKDGKLVKGEAIKREFVDWSNWFAANVDPEDLKRHKELMDRQHFGGPVWQGKGRPKSIIEEENLYAPGEREMNPYLKNDKEPVFEKVKR</sequence>
<evidence type="ECO:0000313" key="3">
    <source>
        <dbReference type="EMBL" id="EWS71672.1"/>
    </source>
</evidence>
<evidence type="ECO:0000256" key="2">
    <source>
        <dbReference type="SAM" id="MobiDB-lite"/>
    </source>
</evidence>
<name>W7X211_TETTS</name>
<dbReference type="KEGG" id="tet:TTHERM_000723219"/>
<feature type="region of interest" description="Disordered" evidence="2">
    <location>
        <begin position="193"/>
        <end position="212"/>
    </location>
</feature>
<dbReference type="AlphaFoldDB" id="W7X211"/>
<proteinExistence type="predicted"/>
<dbReference type="GeneID" id="24440387"/>
<evidence type="ECO:0000256" key="1">
    <source>
        <dbReference type="SAM" id="Coils"/>
    </source>
</evidence>
<reference evidence="4" key="1">
    <citation type="journal article" date="2006" name="PLoS Biol.">
        <title>Macronuclear genome sequence of the ciliate Tetrahymena thermophila, a model eukaryote.</title>
        <authorList>
            <person name="Eisen J.A."/>
            <person name="Coyne R.S."/>
            <person name="Wu M."/>
            <person name="Wu D."/>
            <person name="Thiagarajan M."/>
            <person name="Wortman J.R."/>
            <person name="Badger J.H."/>
            <person name="Ren Q."/>
            <person name="Amedeo P."/>
            <person name="Jones K.M."/>
            <person name="Tallon L.J."/>
            <person name="Delcher A.L."/>
            <person name="Salzberg S.L."/>
            <person name="Silva J.C."/>
            <person name="Haas B.J."/>
            <person name="Majoros W.H."/>
            <person name="Farzad M."/>
            <person name="Carlton J.M."/>
            <person name="Smith R.K. Jr."/>
            <person name="Garg J."/>
            <person name="Pearlman R.E."/>
            <person name="Karrer K.M."/>
            <person name="Sun L."/>
            <person name="Manning G."/>
            <person name="Elde N.C."/>
            <person name="Turkewitz A.P."/>
            <person name="Asai D.J."/>
            <person name="Wilkes D.E."/>
            <person name="Wang Y."/>
            <person name="Cai H."/>
            <person name="Collins K."/>
            <person name="Stewart B.A."/>
            <person name="Lee S.R."/>
            <person name="Wilamowska K."/>
            <person name="Weinberg Z."/>
            <person name="Ruzzo W.L."/>
            <person name="Wloga D."/>
            <person name="Gaertig J."/>
            <person name="Frankel J."/>
            <person name="Tsao C.-C."/>
            <person name="Gorovsky M.A."/>
            <person name="Keeling P.J."/>
            <person name="Waller R.F."/>
            <person name="Patron N.J."/>
            <person name="Cherry J.M."/>
            <person name="Stover N.A."/>
            <person name="Krieger C.J."/>
            <person name="del Toro C."/>
            <person name="Ryder H.F."/>
            <person name="Williamson S.C."/>
            <person name="Barbeau R.A."/>
            <person name="Hamilton E.P."/>
            <person name="Orias E."/>
        </authorList>
    </citation>
    <scope>NUCLEOTIDE SEQUENCE [LARGE SCALE GENOMIC DNA]</scope>
    <source>
        <strain evidence="4">SB210</strain>
    </source>
</reference>
<gene>
    <name evidence="3" type="ORF">TTHERM_000723219</name>
</gene>
<feature type="coiled-coil region" evidence="1">
    <location>
        <begin position="72"/>
        <end position="115"/>
    </location>
</feature>
<dbReference type="InParanoid" id="W7X211"/>
<dbReference type="Proteomes" id="UP000009168">
    <property type="component" value="Unassembled WGS sequence"/>
</dbReference>
<keyword evidence="4" id="KW-1185">Reference proteome</keyword>
<organism evidence="3 4">
    <name type="scientific">Tetrahymena thermophila (strain SB210)</name>
    <dbReference type="NCBI Taxonomy" id="312017"/>
    <lineage>
        <taxon>Eukaryota</taxon>
        <taxon>Sar</taxon>
        <taxon>Alveolata</taxon>
        <taxon>Ciliophora</taxon>
        <taxon>Intramacronucleata</taxon>
        <taxon>Oligohymenophorea</taxon>
        <taxon>Hymenostomatida</taxon>
        <taxon>Tetrahymenina</taxon>
        <taxon>Tetrahymenidae</taxon>
        <taxon>Tetrahymena</taxon>
    </lineage>
</organism>
<keyword evidence="1" id="KW-0175">Coiled coil</keyword>
<dbReference type="RefSeq" id="XP_012655783.1">
    <property type="nucleotide sequence ID" value="XM_012800329.1"/>
</dbReference>
<dbReference type="EMBL" id="GG662432">
    <property type="protein sequence ID" value="EWS71672.1"/>
    <property type="molecule type" value="Genomic_DNA"/>
</dbReference>
<accession>W7X211</accession>
<protein>
    <submittedName>
        <fullName evidence="3">Uncharacterized protein</fullName>
    </submittedName>
</protein>
<dbReference type="OrthoDB" id="10252184at2759"/>
<evidence type="ECO:0000313" key="4">
    <source>
        <dbReference type="Proteomes" id="UP000009168"/>
    </source>
</evidence>